<feature type="compositionally biased region" description="Basic residues" evidence="1">
    <location>
        <begin position="59"/>
        <end position="72"/>
    </location>
</feature>
<feature type="region of interest" description="Disordered" evidence="1">
    <location>
        <begin position="269"/>
        <end position="312"/>
    </location>
</feature>
<dbReference type="AlphaFoldDB" id="S8F862"/>
<evidence type="ECO:0000313" key="3">
    <source>
        <dbReference type="Proteomes" id="UP000015241"/>
    </source>
</evidence>
<dbReference type="InParanoid" id="S8F862"/>
<organism evidence="2 3">
    <name type="scientific">Fomitopsis schrenkii</name>
    <name type="common">Brown rot fungus</name>
    <dbReference type="NCBI Taxonomy" id="2126942"/>
    <lineage>
        <taxon>Eukaryota</taxon>
        <taxon>Fungi</taxon>
        <taxon>Dikarya</taxon>
        <taxon>Basidiomycota</taxon>
        <taxon>Agaricomycotina</taxon>
        <taxon>Agaricomycetes</taxon>
        <taxon>Polyporales</taxon>
        <taxon>Fomitopsis</taxon>
    </lineage>
</organism>
<evidence type="ECO:0000256" key="1">
    <source>
        <dbReference type="SAM" id="MobiDB-lite"/>
    </source>
</evidence>
<feature type="region of interest" description="Disordered" evidence="1">
    <location>
        <begin position="116"/>
        <end position="137"/>
    </location>
</feature>
<feature type="compositionally biased region" description="Polar residues" evidence="1">
    <location>
        <begin position="303"/>
        <end position="312"/>
    </location>
</feature>
<feature type="region of interest" description="Disordered" evidence="1">
    <location>
        <begin position="37"/>
        <end position="72"/>
    </location>
</feature>
<dbReference type="EMBL" id="KE504218">
    <property type="protein sequence ID" value="EPS94974.1"/>
    <property type="molecule type" value="Genomic_DNA"/>
</dbReference>
<gene>
    <name evidence="2" type="ORF">FOMPIDRAFT_110451</name>
</gene>
<feature type="compositionally biased region" description="Basic residues" evidence="1">
    <location>
        <begin position="434"/>
        <end position="445"/>
    </location>
</feature>
<name>S8F862_FOMSC</name>
<feature type="compositionally biased region" description="Basic and acidic residues" evidence="1">
    <location>
        <begin position="291"/>
        <end position="300"/>
    </location>
</feature>
<dbReference type="HOGENOM" id="CLU_615442_0_0_1"/>
<feature type="region of interest" description="Disordered" evidence="1">
    <location>
        <begin position="200"/>
        <end position="240"/>
    </location>
</feature>
<feature type="compositionally biased region" description="Polar residues" evidence="1">
    <location>
        <begin position="418"/>
        <end position="429"/>
    </location>
</feature>
<feature type="compositionally biased region" description="Polar residues" evidence="1">
    <location>
        <begin position="269"/>
        <end position="279"/>
    </location>
</feature>
<evidence type="ECO:0000313" key="2">
    <source>
        <dbReference type="EMBL" id="EPS94974.1"/>
    </source>
</evidence>
<proteinExistence type="predicted"/>
<dbReference type="OrthoDB" id="2802924at2759"/>
<feature type="compositionally biased region" description="Basic and acidic residues" evidence="1">
    <location>
        <begin position="48"/>
        <end position="58"/>
    </location>
</feature>
<reference evidence="2 3" key="1">
    <citation type="journal article" date="2012" name="Science">
        <title>The Paleozoic origin of enzymatic lignin decomposition reconstructed from 31 fungal genomes.</title>
        <authorList>
            <person name="Floudas D."/>
            <person name="Binder M."/>
            <person name="Riley R."/>
            <person name="Barry K."/>
            <person name="Blanchette R.A."/>
            <person name="Henrissat B."/>
            <person name="Martinez A.T."/>
            <person name="Otillar R."/>
            <person name="Spatafora J.W."/>
            <person name="Yadav J.S."/>
            <person name="Aerts A."/>
            <person name="Benoit I."/>
            <person name="Boyd A."/>
            <person name="Carlson A."/>
            <person name="Copeland A."/>
            <person name="Coutinho P.M."/>
            <person name="de Vries R.P."/>
            <person name="Ferreira P."/>
            <person name="Findley K."/>
            <person name="Foster B."/>
            <person name="Gaskell J."/>
            <person name="Glotzer D."/>
            <person name="Gorecki P."/>
            <person name="Heitman J."/>
            <person name="Hesse C."/>
            <person name="Hori C."/>
            <person name="Igarashi K."/>
            <person name="Jurgens J.A."/>
            <person name="Kallen N."/>
            <person name="Kersten P."/>
            <person name="Kohler A."/>
            <person name="Kuees U."/>
            <person name="Kumar T.K.A."/>
            <person name="Kuo A."/>
            <person name="LaButti K."/>
            <person name="Larrondo L.F."/>
            <person name="Lindquist E."/>
            <person name="Ling A."/>
            <person name="Lombard V."/>
            <person name="Lucas S."/>
            <person name="Lundell T."/>
            <person name="Martin R."/>
            <person name="McLaughlin D.J."/>
            <person name="Morgenstern I."/>
            <person name="Morin E."/>
            <person name="Murat C."/>
            <person name="Nagy L.G."/>
            <person name="Nolan M."/>
            <person name="Ohm R.A."/>
            <person name="Patyshakuliyeva A."/>
            <person name="Rokas A."/>
            <person name="Ruiz-Duenas F.J."/>
            <person name="Sabat G."/>
            <person name="Salamov A."/>
            <person name="Samejima M."/>
            <person name="Schmutz J."/>
            <person name="Slot J.C."/>
            <person name="St John F."/>
            <person name="Stenlid J."/>
            <person name="Sun H."/>
            <person name="Sun S."/>
            <person name="Syed K."/>
            <person name="Tsang A."/>
            <person name="Wiebenga A."/>
            <person name="Young D."/>
            <person name="Pisabarro A."/>
            <person name="Eastwood D.C."/>
            <person name="Martin F."/>
            <person name="Cullen D."/>
            <person name="Grigoriev I.V."/>
            <person name="Hibbett D.S."/>
        </authorList>
    </citation>
    <scope>NUCLEOTIDE SEQUENCE</scope>
    <source>
        <strain evidence="3">FP-58527</strain>
    </source>
</reference>
<sequence length="445" mass="45661">MSSNNFSPLATHAAPLSAIQPGIGSLSAVPNSASLSIPAPTQTAFHKAGGDSDAEPKGQKGRRRGIGWLKPHARVRPARESLMLATPSFVALNISNSTASFASRYSPWHGRRGWGKADTGVAASDSAAPPASIQPGSEAFPVRPSLEERNLPWGSSHLFASLPAVLVTPSSDEPLDGLPKDMLETLSELEVVAEEIKKLPTPEAPERPPNPVGASAVPASSGSDGSCGPTLPEKHSKGASSEKACVAIPTTASVSKLPRTCRIVLGGTLSSRSSASGTPARSAIPFPPRRTFSEQAEKPEGTPITTPLPTKTCSNLPANPLSKVPTASTPKTPVAATLRLKLKTAPGLAARSSNTVIRKPSVSFGATVGRGATPVTSGAGERVVSNPARIAKMPGLGSGTSKLKTAVKPRLSEPIAATSSSLRKVSPTVSGIARKARHSALPRVG</sequence>
<feature type="compositionally biased region" description="Low complexity" evidence="1">
    <location>
        <begin position="212"/>
        <end position="226"/>
    </location>
</feature>
<feature type="compositionally biased region" description="Low complexity" evidence="1">
    <location>
        <begin position="122"/>
        <end position="131"/>
    </location>
</feature>
<keyword evidence="3" id="KW-1185">Reference proteome</keyword>
<protein>
    <submittedName>
        <fullName evidence="2">Uncharacterized protein</fullName>
    </submittedName>
</protein>
<dbReference type="Proteomes" id="UP000015241">
    <property type="component" value="Unassembled WGS sequence"/>
</dbReference>
<feature type="region of interest" description="Disordered" evidence="1">
    <location>
        <begin position="418"/>
        <end position="445"/>
    </location>
</feature>
<accession>S8F862</accession>